<reference evidence="9 10" key="1">
    <citation type="submission" date="2023-04" db="EMBL/GenBank/DDBJ databases">
        <title>Draft genome sequence of acteroides sedimenti strain YN3PY1.</title>
        <authorList>
            <person name="Yoshida N."/>
        </authorList>
    </citation>
    <scope>NUCLEOTIDE SEQUENCE [LARGE SCALE GENOMIC DNA]</scope>
    <source>
        <strain evidence="9 10">YN3PY1</strain>
    </source>
</reference>
<evidence type="ECO:0000256" key="2">
    <source>
        <dbReference type="ARBA" id="ARBA00022801"/>
    </source>
</evidence>
<evidence type="ECO:0000256" key="5">
    <source>
        <dbReference type="ARBA" id="ARBA00023326"/>
    </source>
</evidence>
<evidence type="ECO:0000313" key="9">
    <source>
        <dbReference type="EMBL" id="BEG98176.1"/>
    </source>
</evidence>
<evidence type="ECO:0000256" key="1">
    <source>
        <dbReference type="ARBA" id="ARBA00007072"/>
    </source>
</evidence>
<dbReference type="CDD" id="cd02850">
    <property type="entry name" value="E_set_Cellulase_N"/>
    <property type="match status" value="1"/>
</dbReference>
<dbReference type="InterPro" id="IPR013783">
    <property type="entry name" value="Ig-like_fold"/>
</dbReference>
<dbReference type="InterPro" id="IPR012341">
    <property type="entry name" value="6hp_glycosidase-like_sf"/>
</dbReference>
<comment type="similarity">
    <text evidence="1">Belongs to the glycosyl hydrolase 9 (cellulase E) family.</text>
</comment>
<dbReference type="SUPFAM" id="SSF81296">
    <property type="entry name" value="E set domains"/>
    <property type="match status" value="1"/>
</dbReference>
<protein>
    <recommendedName>
        <fullName evidence="11">Glycoside hydrolase</fullName>
    </recommendedName>
</protein>
<dbReference type="Gene3D" id="2.60.40.10">
    <property type="entry name" value="Immunoglobulins"/>
    <property type="match status" value="1"/>
</dbReference>
<feature type="signal peptide" evidence="6">
    <location>
        <begin position="1"/>
        <end position="21"/>
    </location>
</feature>
<dbReference type="InterPro" id="IPR014756">
    <property type="entry name" value="Ig_E-set"/>
</dbReference>
<evidence type="ECO:0000259" key="7">
    <source>
        <dbReference type="Pfam" id="PF00759"/>
    </source>
</evidence>
<keyword evidence="4" id="KW-0326">Glycosidase</keyword>
<evidence type="ECO:0000256" key="6">
    <source>
        <dbReference type="SAM" id="SignalP"/>
    </source>
</evidence>
<evidence type="ECO:0008006" key="11">
    <source>
        <dbReference type="Google" id="ProtNLM"/>
    </source>
</evidence>
<dbReference type="Pfam" id="PF02927">
    <property type="entry name" value="CelD_N"/>
    <property type="match status" value="1"/>
</dbReference>
<evidence type="ECO:0000313" key="10">
    <source>
        <dbReference type="Proteomes" id="UP001496674"/>
    </source>
</evidence>
<accession>A0ABM8I7V0</accession>
<gene>
    <name evidence="9" type="ORF">BSYN_04410</name>
</gene>
<keyword evidence="6" id="KW-0732">Signal</keyword>
<organism evidence="9 10">
    <name type="scientific">Bacteroides sedimenti</name>
    <dbReference type="NCBI Taxonomy" id="2136147"/>
    <lineage>
        <taxon>Bacteria</taxon>
        <taxon>Pseudomonadati</taxon>
        <taxon>Bacteroidota</taxon>
        <taxon>Bacteroidia</taxon>
        <taxon>Bacteroidales</taxon>
        <taxon>Bacteroidaceae</taxon>
        <taxon>Bacteroides</taxon>
    </lineage>
</organism>
<dbReference type="Proteomes" id="UP001496674">
    <property type="component" value="Chromosome"/>
</dbReference>
<feature type="domain" description="Cellulase Ig-like" evidence="8">
    <location>
        <begin position="21"/>
        <end position="104"/>
    </location>
</feature>
<dbReference type="InterPro" id="IPR004197">
    <property type="entry name" value="Cellulase_Ig-like"/>
</dbReference>
<proteinExistence type="inferred from homology"/>
<feature type="domain" description="Glycoside hydrolase family 9" evidence="7">
    <location>
        <begin position="115"/>
        <end position="582"/>
    </location>
</feature>
<feature type="chain" id="PRO_5045744837" description="Glycoside hydrolase" evidence="6">
    <location>
        <begin position="22"/>
        <end position="600"/>
    </location>
</feature>
<evidence type="ECO:0000256" key="4">
    <source>
        <dbReference type="ARBA" id="ARBA00023295"/>
    </source>
</evidence>
<evidence type="ECO:0000259" key="8">
    <source>
        <dbReference type="Pfam" id="PF02927"/>
    </source>
</evidence>
<name>A0ABM8I7V0_9BACE</name>
<dbReference type="EMBL" id="AP028055">
    <property type="protein sequence ID" value="BEG98176.1"/>
    <property type="molecule type" value="Genomic_DNA"/>
</dbReference>
<keyword evidence="3" id="KW-0119">Carbohydrate metabolism</keyword>
<sequence>MKKTKYFITLCCLISALSAQAEAWIRINQVGYLPKSKKVAVFMSDEKSRLGDFSLVDATNGKIVKRFSSVKEVPKFGKMKSVFRLDFSTFQSTGNYYLKCGKYKSPVFPIGTRIYDGTADVLLNYMRFQRCGYNPFLKDSCHVHDGYIVYHPTKTGQKIDVRGGWHDASDYLQYTTTSANAIYQMMFAYQQNPKSFKDEHDAAGLPGANGIPDIVDEIKWGLDWLNRMNPDKGEMYNQIADDRDHANFRKPTEDKVDYGYGPGLGRPVYFCTGKPQVRGPFTNATTGIASTAGKFASCFSLGAEILKPFYPEFARQIGAKADNAWQFGAANPGNCQTASVKSPYIYEEENWTDDMELASAQLYKVTKDKKYLSAALEYGRKEPVTPWMGADSARHYQWYPFMNMGHYLLANIDGDARVSKEFIRKLRTGIENVYQKGKDSPFLVGVPFIWCSNNLVTAMITQCRLYRELTGDLRYEEMESSLVDWLLGCNPWGTSMIIDFPKNGDFPSKPHAAITAMGGGNPTGGLVDGPVYQNIFKSLRGVVLTDGETYDQFQPDEMVYHDCVGDYSSNEPTMDGTASLTYPFSSLQADGAKQEMELRK</sequence>
<keyword evidence="5" id="KW-0624">Polysaccharide degradation</keyword>
<dbReference type="Gene3D" id="1.50.10.10">
    <property type="match status" value="1"/>
</dbReference>
<evidence type="ECO:0000256" key="3">
    <source>
        <dbReference type="ARBA" id="ARBA00023277"/>
    </source>
</evidence>
<dbReference type="Pfam" id="PF00759">
    <property type="entry name" value="Glyco_hydro_9"/>
    <property type="match status" value="1"/>
</dbReference>
<keyword evidence="10" id="KW-1185">Reference proteome</keyword>
<dbReference type="InterPro" id="IPR008928">
    <property type="entry name" value="6-hairpin_glycosidase_sf"/>
</dbReference>
<dbReference type="InterPro" id="IPR001701">
    <property type="entry name" value="Glyco_hydro_9"/>
</dbReference>
<keyword evidence="2" id="KW-0378">Hydrolase</keyword>
<dbReference type="SUPFAM" id="SSF48208">
    <property type="entry name" value="Six-hairpin glycosidases"/>
    <property type="match status" value="1"/>
</dbReference>
<dbReference type="PANTHER" id="PTHR22298">
    <property type="entry name" value="ENDO-1,4-BETA-GLUCANASE"/>
    <property type="match status" value="1"/>
</dbReference>